<dbReference type="InterPro" id="IPR000871">
    <property type="entry name" value="Beta-lactam_class-A"/>
</dbReference>
<comment type="caution">
    <text evidence="4">The sequence shown here is derived from an EMBL/GenBank/DDBJ whole genome shotgun (WGS) entry which is preliminary data.</text>
</comment>
<keyword evidence="2" id="KW-0732">Signal</keyword>
<dbReference type="InterPro" id="IPR012338">
    <property type="entry name" value="Beta-lactam/transpept-like"/>
</dbReference>
<proteinExistence type="predicted"/>
<comment type="catalytic activity">
    <reaction evidence="1">
        <text>a beta-lactam + H2O = a substituted beta-amino acid</text>
        <dbReference type="Rhea" id="RHEA:20401"/>
        <dbReference type="ChEBI" id="CHEBI:15377"/>
        <dbReference type="ChEBI" id="CHEBI:35627"/>
        <dbReference type="ChEBI" id="CHEBI:140347"/>
        <dbReference type="EC" id="3.5.2.6"/>
    </reaction>
</comment>
<dbReference type="AlphaFoldDB" id="A0A4R5UF82"/>
<feature type="chain" id="PRO_5020752448" evidence="2">
    <location>
        <begin position="32"/>
        <end position="384"/>
    </location>
</feature>
<dbReference type="EMBL" id="SMTG01000002">
    <property type="protein sequence ID" value="TDK33997.1"/>
    <property type="molecule type" value="Genomic_DNA"/>
</dbReference>
<dbReference type="GO" id="GO:0030655">
    <property type="term" value="P:beta-lactam antibiotic catabolic process"/>
    <property type="evidence" value="ECO:0007669"/>
    <property type="project" value="InterPro"/>
</dbReference>
<evidence type="ECO:0000256" key="1">
    <source>
        <dbReference type="ARBA" id="ARBA00001526"/>
    </source>
</evidence>
<dbReference type="PANTHER" id="PTHR35333">
    <property type="entry name" value="BETA-LACTAMASE"/>
    <property type="match status" value="1"/>
</dbReference>
<dbReference type="Gene3D" id="3.40.710.10">
    <property type="entry name" value="DD-peptidase/beta-lactamase superfamily"/>
    <property type="match status" value="2"/>
</dbReference>
<dbReference type="GO" id="GO:0046677">
    <property type="term" value="P:response to antibiotic"/>
    <property type="evidence" value="ECO:0007669"/>
    <property type="project" value="InterPro"/>
</dbReference>
<reference evidence="4 5" key="1">
    <citation type="submission" date="2019-03" db="EMBL/GenBank/DDBJ databases">
        <title>Luteimonas zhaokaii sp.nov., isolated from the rectal contents of Plateau pika in Yushu, Qinghai Province, China.</title>
        <authorList>
            <person name="Zhang G."/>
        </authorList>
    </citation>
    <scope>NUCLEOTIDE SEQUENCE [LARGE SCALE GENOMIC DNA]</scope>
    <source>
        <strain evidence="4 5">THG-MD21</strain>
    </source>
</reference>
<dbReference type="Proteomes" id="UP000295543">
    <property type="component" value="Unassembled WGS sequence"/>
</dbReference>
<evidence type="ECO:0000313" key="5">
    <source>
        <dbReference type="Proteomes" id="UP000295543"/>
    </source>
</evidence>
<keyword evidence="5" id="KW-1185">Reference proteome</keyword>
<dbReference type="OrthoDB" id="9784149at2"/>
<dbReference type="PANTHER" id="PTHR35333:SF4">
    <property type="entry name" value="SLR0121 PROTEIN"/>
    <property type="match status" value="1"/>
</dbReference>
<dbReference type="GO" id="GO:0008800">
    <property type="term" value="F:beta-lactamase activity"/>
    <property type="evidence" value="ECO:0007669"/>
    <property type="project" value="UniProtKB-EC"/>
</dbReference>
<evidence type="ECO:0000259" key="3">
    <source>
        <dbReference type="Pfam" id="PF13354"/>
    </source>
</evidence>
<accession>A0A4R5UF82</accession>
<sequence length="384" mass="40865">MTSHIPSRTTFRHASILLAIALLAACRGADAPSPASDPDARAAIAAAQTTDAAWVGALDTRIDALDDAIPGRFGVYVRHYGAAPGTLDRGDDRAWYLSSAIKIPVAIAVLEQVDAGALSLDEMLTLAQTDFVDGSGDMLQRKPGERFSIGTLLEKSLRDSDSTATDMLIRKLGEDRLNARIGEWTGGGFGPVTTILQVRYDAYGPVHPGVARLDNMAIVRLRNADAGEARLQALARELGVARTDLDADTLEGVFDAYYRSDRNTATLPAFATLLDRLAAGELLSPDSTRLMLDHMRGISTGDRRISAGLPPGTDFAQKTGTQLRRACNVGVVDPERARDGATLVLACAEDFDDIADAETAFQGLGRALGETVLVSKAAETRSSR</sequence>
<protein>
    <submittedName>
        <fullName evidence="4">Serine hydrolase</fullName>
    </submittedName>
</protein>
<feature type="signal peptide" evidence="2">
    <location>
        <begin position="1"/>
        <end position="31"/>
    </location>
</feature>
<gene>
    <name evidence="4" type="ORF">E2F49_08480</name>
</gene>
<dbReference type="InterPro" id="IPR045155">
    <property type="entry name" value="Beta-lactam_cat"/>
</dbReference>
<dbReference type="SUPFAM" id="SSF56601">
    <property type="entry name" value="beta-lactamase/transpeptidase-like"/>
    <property type="match status" value="1"/>
</dbReference>
<dbReference type="Pfam" id="PF13354">
    <property type="entry name" value="Beta-lactamase2"/>
    <property type="match status" value="2"/>
</dbReference>
<feature type="domain" description="Beta-lactamase class A catalytic" evidence="3">
    <location>
        <begin position="227"/>
        <end position="338"/>
    </location>
</feature>
<dbReference type="RefSeq" id="WP_133393387.1">
    <property type="nucleotide sequence ID" value="NZ_SMTG01000002.1"/>
</dbReference>
<evidence type="ECO:0000256" key="2">
    <source>
        <dbReference type="SAM" id="SignalP"/>
    </source>
</evidence>
<evidence type="ECO:0000313" key="4">
    <source>
        <dbReference type="EMBL" id="TDK33997.1"/>
    </source>
</evidence>
<keyword evidence="4" id="KW-0378">Hydrolase</keyword>
<name>A0A4R5UF82_9GAMM</name>
<organism evidence="4 5">
    <name type="scientific">Luteimonas terrae</name>
    <dbReference type="NCBI Taxonomy" id="1530191"/>
    <lineage>
        <taxon>Bacteria</taxon>
        <taxon>Pseudomonadati</taxon>
        <taxon>Pseudomonadota</taxon>
        <taxon>Gammaproteobacteria</taxon>
        <taxon>Lysobacterales</taxon>
        <taxon>Lysobacteraceae</taxon>
        <taxon>Luteimonas</taxon>
    </lineage>
</organism>
<feature type="domain" description="Beta-lactamase class A catalytic" evidence="3">
    <location>
        <begin position="75"/>
        <end position="186"/>
    </location>
</feature>